<gene>
    <name evidence="1" type="ORF">CLIB1444_19S00430</name>
</gene>
<reference evidence="1" key="1">
    <citation type="submission" date="2022-06" db="EMBL/GenBank/DDBJ databases">
        <authorList>
            <person name="Legras J.-L."/>
            <person name="Devillers H."/>
            <person name="Grondin C."/>
        </authorList>
    </citation>
    <scope>NUCLEOTIDE SEQUENCE</scope>
    <source>
        <strain evidence="1">CLIB 1444</strain>
    </source>
</reference>
<dbReference type="Proteomes" id="UP001152531">
    <property type="component" value="Unassembled WGS sequence"/>
</dbReference>
<evidence type="ECO:0000313" key="2">
    <source>
        <dbReference type="Proteomes" id="UP001152531"/>
    </source>
</evidence>
<accession>A0ACA9YF53</accession>
<dbReference type="EMBL" id="CALSDN010000019">
    <property type="protein sequence ID" value="CAH6723721.1"/>
    <property type="molecule type" value="Genomic_DNA"/>
</dbReference>
<proteinExistence type="predicted"/>
<name>A0ACA9YF53_9ASCO</name>
<organism evidence="1 2">
    <name type="scientific">[Candida] jaroonii</name>
    <dbReference type="NCBI Taxonomy" id="467808"/>
    <lineage>
        <taxon>Eukaryota</taxon>
        <taxon>Fungi</taxon>
        <taxon>Dikarya</taxon>
        <taxon>Ascomycota</taxon>
        <taxon>Saccharomycotina</taxon>
        <taxon>Pichiomycetes</taxon>
        <taxon>Debaryomycetaceae</taxon>
        <taxon>Yamadazyma</taxon>
    </lineage>
</organism>
<evidence type="ECO:0000313" key="1">
    <source>
        <dbReference type="EMBL" id="CAH6723721.1"/>
    </source>
</evidence>
<keyword evidence="2" id="KW-1185">Reference proteome</keyword>
<sequence length="778" mass="89891">MSAINDPPSIDIDFYGMSNDKSKDRFVCEVWGCKKSFARLDHLTRHQLNHESIPQHKCTWPGCNKTFVRKDVYQKHYRKQHEGNPSQDKNKMIKFVMMEGDNFKAIDTKKGYTEEEEEVLSHEKSMAKENSQDKFQSPGRHVTIADRPEHQTFSTVQTPITPGAGFSIDDLVSTNEMIKWLFGNGDTSEGNSQNGISPNLEEFEHPYPDRINIKNLTNDLDQPTGFPFSSEQIVVDEKVMEGLLSVVPTLKGFPEFQHRFLTEFLQDYWQYFHPQFPVLNMPSFSTKNSHPILLLAMISIGVYISNALSKDHNGKVMNFAHHIAEPLRLALYQAKEFKPPPAPWVVQALVILESFETCCSTRDLHERANLHRGISIQMLKRSPLLGGNPWIKFTYSKEDSDANIYANSTREEWEKWIERESLKRCTFAIFYLQTLNAVVFGHDTIIGLHEFKPGLPCDEEMWNSGRYKAGAQNNMTLLAAIKYILRKKQPKISGFGQKIILTGLISLAYEIREREFEFSIPGIENTKMVWKTQIDEAFKFWDSSHTNRMDEFSRVYYLPFRELYESYTQLKHYDFMVFAGASSRMSVKIHEKELDVVTARVADWANSFQGKRGIILIYSYFANILFGGENSISFIYNPNDDICLYRKQMITHMLVILWCWCYFHCGPESHALKWTSESGDHINGKEDGHAYLNRVKYELCMLTGKEFTKENVYEDIDIFARAIDKVPGRENTVGLLRLFQSKYAKDSSEIAREHAKLLKNCINRSLGSSTVFCKDMFS</sequence>
<protein>
    <submittedName>
        <fullName evidence="1">Uncharacterized protein</fullName>
    </submittedName>
</protein>
<comment type="caution">
    <text evidence="1">The sequence shown here is derived from an EMBL/GenBank/DDBJ whole genome shotgun (WGS) entry which is preliminary data.</text>
</comment>